<accession>A0ABU8J8B6</accession>
<dbReference type="Proteomes" id="UP001381174">
    <property type="component" value="Unassembled WGS sequence"/>
</dbReference>
<evidence type="ECO:0000313" key="3">
    <source>
        <dbReference type="Proteomes" id="UP001381174"/>
    </source>
</evidence>
<keyword evidence="3" id="KW-1185">Reference proteome</keyword>
<dbReference type="RefSeq" id="WP_336806133.1">
    <property type="nucleotide sequence ID" value="NZ_JBBBNY010000001.1"/>
</dbReference>
<keyword evidence="2" id="KW-0328">Glycosyltransferase</keyword>
<sequence length="315" mass="35053">MPTNDPPLISVALSVYNGRPFLPEQLDSVLAQRGVSLEIVAVDDGSADGSLAVLEDYARRDPRVRFHPNPHNLGPTRSFERAMALCRGEFLAPCDQDDVWLPDKLAVLHAAIGGHDLAYCDSEYIDGDGRCAGRRISDDLQMLEGDQPLRFVMHNSVSGHAMLLRRSLFEQVRPLPTALYYDWTLAMFAAARAGVVYVDRPLVRFRRHGQAFSSLGKAAGQATRRSDRYRRWIGDRQALLGVLAASRFDTDGRARRLAEALTAAVDGEGCGGLLRGIWHERAALAQHEAAWRVALRLQLRLLRKLHRARLEARTA</sequence>
<name>A0ABU8J8B6_9GAMM</name>
<dbReference type="PANTHER" id="PTHR43685:SF11">
    <property type="entry name" value="GLYCOSYLTRANSFERASE TAGX-RELATED"/>
    <property type="match status" value="1"/>
</dbReference>
<dbReference type="EMBL" id="JBBBNY010000001">
    <property type="protein sequence ID" value="MEI7035525.1"/>
    <property type="molecule type" value="Genomic_DNA"/>
</dbReference>
<comment type="caution">
    <text evidence="2">The sequence shown here is derived from an EMBL/GenBank/DDBJ whole genome shotgun (WGS) entry which is preliminary data.</text>
</comment>
<dbReference type="InterPro" id="IPR050834">
    <property type="entry name" value="Glycosyltransf_2"/>
</dbReference>
<gene>
    <name evidence="2" type="ORF">WAT24_02000</name>
</gene>
<evidence type="ECO:0000259" key="1">
    <source>
        <dbReference type="Pfam" id="PF00535"/>
    </source>
</evidence>
<proteinExistence type="predicted"/>
<keyword evidence="2" id="KW-0808">Transferase</keyword>
<dbReference type="InterPro" id="IPR001173">
    <property type="entry name" value="Glyco_trans_2-like"/>
</dbReference>
<dbReference type="InterPro" id="IPR029044">
    <property type="entry name" value="Nucleotide-diphossugar_trans"/>
</dbReference>
<evidence type="ECO:0000313" key="2">
    <source>
        <dbReference type="EMBL" id="MEI7035525.1"/>
    </source>
</evidence>
<dbReference type="Pfam" id="PF00535">
    <property type="entry name" value="Glycos_transf_2"/>
    <property type="match status" value="1"/>
</dbReference>
<organism evidence="2 3">
    <name type="scientific">Fulvimonas yonginensis</name>
    <dbReference type="NCBI Taxonomy" id="1495200"/>
    <lineage>
        <taxon>Bacteria</taxon>
        <taxon>Pseudomonadati</taxon>
        <taxon>Pseudomonadota</taxon>
        <taxon>Gammaproteobacteria</taxon>
        <taxon>Lysobacterales</taxon>
        <taxon>Rhodanobacteraceae</taxon>
        <taxon>Fulvimonas</taxon>
    </lineage>
</organism>
<reference evidence="2 3" key="1">
    <citation type="journal article" date="2014" name="Int. J. Syst. Evol. Microbiol.">
        <title>Fulvimonas yonginensis sp. nov., isolated from greenhouse soil, and emended description of the genus Fulvimonas.</title>
        <authorList>
            <person name="Ahn J.H."/>
            <person name="Kim S.J."/>
            <person name="Weon H.Y."/>
            <person name="Hong S.B."/>
            <person name="Seok S.J."/>
            <person name="Kwon S.W."/>
        </authorList>
    </citation>
    <scope>NUCLEOTIDE SEQUENCE [LARGE SCALE GENOMIC DNA]</scope>
    <source>
        <strain evidence="2 3">KACC 16952</strain>
    </source>
</reference>
<dbReference type="SUPFAM" id="SSF53448">
    <property type="entry name" value="Nucleotide-diphospho-sugar transferases"/>
    <property type="match status" value="1"/>
</dbReference>
<dbReference type="PANTHER" id="PTHR43685">
    <property type="entry name" value="GLYCOSYLTRANSFERASE"/>
    <property type="match status" value="1"/>
</dbReference>
<dbReference type="EC" id="2.4.-.-" evidence="2"/>
<dbReference type="Gene3D" id="3.90.550.10">
    <property type="entry name" value="Spore Coat Polysaccharide Biosynthesis Protein SpsA, Chain A"/>
    <property type="match status" value="1"/>
</dbReference>
<protein>
    <submittedName>
        <fullName evidence="2">Glycosyltransferase</fullName>
        <ecNumber evidence="2">2.4.-.-</ecNumber>
    </submittedName>
</protein>
<dbReference type="GO" id="GO:0016757">
    <property type="term" value="F:glycosyltransferase activity"/>
    <property type="evidence" value="ECO:0007669"/>
    <property type="project" value="UniProtKB-KW"/>
</dbReference>
<feature type="domain" description="Glycosyltransferase 2-like" evidence="1">
    <location>
        <begin position="10"/>
        <end position="171"/>
    </location>
</feature>